<evidence type="ECO:0000313" key="3">
    <source>
        <dbReference type="Proteomes" id="UP000028058"/>
    </source>
</evidence>
<protein>
    <submittedName>
        <fullName evidence="2">Uncharacterized protein</fullName>
    </submittedName>
</protein>
<reference evidence="2 3" key="1">
    <citation type="journal article" date="2014" name="Genome Announc.">
        <title>Draft Genome Sequence of Streptomyces fradiae ATCC 19609, a Strain Highly Sensitive to Antibiotics.</title>
        <authorList>
            <person name="Bekker O.B."/>
            <person name="Klimina K.M."/>
            <person name="Vatlin A.A."/>
            <person name="Zakharevich N.V."/>
            <person name="Kasianov A.S."/>
            <person name="Danilenko V.N."/>
        </authorList>
    </citation>
    <scope>NUCLEOTIDE SEQUENCE [LARGE SCALE GENOMIC DNA]</scope>
    <source>
        <strain evidence="2 3">ATCC 19609</strain>
    </source>
</reference>
<evidence type="ECO:0000256" key="1">
    <source>
        <dbReference type="SAM" id="Phobius"/>
    </source>
</evidence>
<keyword evidence="3" id="KW-1185">Reference proteome</keyword>
<dbReference type="Proteomes" id="UP000028058">
    <property type="component" value="Unassembled WGS sequence"/>
</dbReference>
<sequence>MSAILFVITAVQVVSAVAAAFITLRPGFSDRVESRAFHVATATAVLAGITHLMFGDVFYGALLIALAVLLLSTLGRWGRTRQGEKSKK</sequence>
<dbReference type="AlphaFoldDB" id="A0A3R7EMY6"/>
<proteinExistence type="predicted"/>
<feature type="transmembrane region" description="Helical" evidence="1">
    <location>
        <begin position="6"/>
        <end position="24"/>
    </location>
</feature>
<keyword evidence="1" id="KW-1133">Transmembrane helix</keyword>
<feature type="transmembrane region" description="Helical" evidence="1">
    <location>
        <begin position="60"/>
        <end position="78"/>
    </location>
</feature>
<dbReference type="EMBL" id="JNAD02000013">
    <property type="protein sequence ID" value="RKM92581.1"/>
    <property type="molecule type" value="Genomic_DNA"/>
</dbReference>
<accession>A0A3R7EMY6</accession>
<organism evidence="2 3">
    <name type="scientific">Streptomyces xinghaiensis</name>
    <dbReference type="NCBI Taxonomy" id="1038928"/>
    <lineage>
        <taxon>Bacteria</taxon>
        <taxon>Bacillati</taxon>
        <taxon>Actinomycetota</taxon>
        <taxon>Actinomycetes</taxon>
        <taxon>Kitasatosporales</taxon>
        <taxon>Streptomycetaceae</taxon>
        <taxon>Streptomyces</taxon>
    </lineage>
</organism>
<dbReference type="RefSeq" id="WP_043472635.1">
    <property type="nucleotide sequence ID" value="NZ_JNAD02000013.1"/>
</dbReference>
<name>A0A3R7EMY6_9ACTN</name>
<gene>
    <name evidence="2" type="ORF">SFRA_024650</name>
</gene>
<evidence type="ECO:0000313" key="2">
    <source>
        <dbReference type="EMBL" id="RKM92581.1"/>
    </source>
</evidence>
<comment type="caution">
    <text evidence="2">The sequence shown here is derived from an EMBL/GenBank/DDBJ whole genome shotgun (WGS) entry which is preliminary data.</text>
</comment>
<keyword evidence="1" id="KW-0812">Transmembrane</keyword>
<keyword evidence="1" id="KW-0472">Membrane</keyword>